<reference evidence="2" key="1">
    <citation type="submission" date="2020-09" db="EMBL/GenBank/DDBJ databases">
        <authorList>
            <person name="Kim M.K."/>
        </authorList>
    </citation>
    <scope>NUCLEOTIDE SEQUENCE</scope>
    <source>
        <strain evidence="2">BT704</strain>
    </source>
</reference>
<proteinExistence type="predicted"/>
<dbReference type="AlphaFoldDB" id="A0A927B3X1"/>
<comment type="caution">
    <text evidence="2">The sequence shown here is derived from an EMBL/GenBank/DDBJ whole genome shotgun (WGS) entry which is preliminary data.</text>
</comment>
<name>A0A927B3X1_9BACT</name>
<organism evidence="2 3">
    <name type="scientific">Spirosoma validum</name>
    <dbReference type="NCBI Taxonomy" id="2771355"/>
    <lineage>
        <taxon>Bacteria</taxon>
        <taxon>Pseudomonadati</taxon>
        <taxon>Bacteroidota</taxon>
        <taxon>Cytophagia</taxon>
        <taxon>Cytophagales</taxon>
        <taxon>Cytophagaceae</taxon>
        <taxon>Spirosoma</taxon>
    </lineage>
</organism>
<protein>
    <submittedName>
        <fullName evidence="2">Uncharacterized protein</fullName>
    </submittedName>
</protein>
<gene>
    <name evidence="2" type="ORF">IC230_18680</name>
</gene>
<dbReference type="RefSeq" id="WP_191040566.1">
    <property type="nucleotide sequence ID" value="NZ_JACXAA010000007.1"/>
</dbReference>
<dbReference type="EMBL" id="JACXAA010000007">
    <property type="protein sequence ID" value="MBD2754935.1"/>
    <property type="molecule type" value="Genomic_DNA"/>
</dbReference>
<dbReference type="Proteomes" id="UP000653797">
    <property type="component" value="Unassembled WGS sequence"/>
</dbReference>
<keyword evidence="3" id="KW-1185">Reference proteome</keyword>
<keyword evidence="1" id="KW-0732">Signal</keyword>
<accession>A0A927B3X1</accession>
<evidence type="ECO:0000313" key="3">
    <source>
        <dbReference type="Proteomes" id="UP000653797"/>
    </source>
</evidence>
<feature type="signal peptide" evidence="1">
    <location>
        <begin position="1"/>
        <end position="22"/>
    </location>
</feature>
<sequence length="79" mass="9137">MFRTIRFAFAMYCWLMASFSVAQRDKEQRLRLSNECSCSSALEQTIDKVSRIYAGFNDKVTPKTQAQYDRLVQSVQKSG</sequence>
<feature type="chain" id="PRO_5037012122" evidence="1">
    <location>
        <begin position="23"/>
        <end position="79"/>
    </location>
</feature>
<evidence type="ECO:0000313" key="2">
    <source>
        <dbReference type="EMBL" id="MBD2754935.1"/>
    </source>
</evidence>
<evidence type="ECO:0000256" key="1">
    <source>
        <dbReference type="SAM" id="SignalP"/>
    </source>
</evidence>